<organism evidence="2 3">
    <name type="scientific">Sphingomonas ginsenosidimutans</name>
    <dbReference type="NCBI Taxonomy" id="862134"/>
    <lineage>
        <taxon>Bacteria</taxon>
        <taxon>Pseudomonadati</taxon>
        <taxon>Pseudomonadota</taxon>
        <taxon>Alphaproteobacteria</taxon>
        <taxon>Sphingomonadales</taxon>
        <taxon>Sphingomonadaceae</taxon>
        <taxon>Sphingomonas</taxon>
    </lineage>
</organism>
<proteinExistence type="predicted"/>
<dbReference type="EMBL" id="NWVD01000004">
    <property type="protein sequence ID" value="PCG08724.1"/>
    <property type="molecule type" value="Genomic_DNA"/>
</dbReference>
<feature type="region of interest" description="Disordered" evidence="1">
    <location>
        <begin position="51"/>
        <end position="90"/>
    </location>
</feature>
<comment type="caution">
    <text evidence="2">The sequence shown here is derived from an EMBL/GenBank/DDBJ whole genome shotgun (WGS) entry which is preliminary data.</text>
</comment>
<reference evidence="2 3" key="1">
    <citation type="submission" date="2017-09" db="EMBL/GenBank/DDBJ databases">
        <title>Sphingomonas ginsenosidimutans KACC 14949, whole genome shotgun sequence.</title>
        <authorList>
            <person name="Feng G."/>
            <person name="Zhu H."/>
        </authorList>
    </citation>
    <scope>NUCLEOTIDE SEQUENCE [LARGE SCALE GENOMIC DNA]</scope>
    <source>
        <strain evidence="2 3">KACC 14949</strain>
    </source>
</reference>
<evidence type="ECO:0000313" key="2">
    <source>
        <dbReference type="EMBL" id="PCG08724.1"/>
    </source>
</evidence>
<dbReference type="PROSITE" id="PS51257">
    <property type="entry name" value="PROKAR_LIPOPROTEIN"/>
    <property type="match status" value="1"/>
</dbReference>
<name>A0A2A4HWI7_9SPHN</name>
<evidence type="ECO:0000256" key="1">
    <source>
        <dbReference type="SAM" id="MobiDB-lite"/>
    </source>
</evidence>
<accession>A0A2A4HWI7</accession>
<protein>
    <submittedName>
        <fullName evidence="2">Uncharacterized protein</fullName>
    </submittedName>
</protein>
<dbReference type="Proteomes" id="UP000218784">
    <property type="component" value="Unassembled WGS sequence"/>
</dbReference>
<evidence type="ECO:0000313" key="3">
    <source>
        <dbReference type="Proteomes" id="UP000218784"/>
    </source>
</evidence>
<keyword evidence="3" id="KW-1185">Reference proteome</keyword>
<gene>
    <name evidence="2" type="ORF">COA17_11250</name>
</gene>
<dbReference type="AlphaFoldDB" id="A0A2A4HWI7"/>
<sequence length="90" mass="9331">MICFRDRTFCTAACATQGCEQRLTSDVSAAARAWWGTPGAPIAVADRSASCADFTPDGSGSRPEPTPVPITSTPAAVTAGAHPRKPETRP</sequence>